<organism evidence="2 3">
    <name type="scientific">Lingula anatina</name>
    <name type="common">Brachiopod</name>
    <name type="synonym">Lingula unguis</name>
    <dbReference type="NCBI Taxonomy" id="7574"/>
    <lineage>
        <taxon>Eukaryota</taxon>
        <taxon>Metazoa</taxon>
        <taxon>Spiralia</taxon>
        <taxon>Lophotrochozoa</taxon>
        <taxon>Brachiopoda</taxon>
        <taxon>Linguliformea</taxon>
        <taxon>Lingulata</taxon>
        <taxon>Lingulida</taxon>
        <taxon>Linguloidea</taxon>
        <taxon>Lingulidae</taxon>
        <taxon>Lingula</taxon>
    </lineage>
</organism>
<dbReference type="FunCoup" id="A0A1S3HHZ4">
    <property type="interactions" value="690"/>
</dbReference>
<dbReference type="Pfam" id="PF13679">
    <property type="entry name" value="Methyltransf_32"/>
    <property type="match status" value="1"/>
</dbReference>
<accession>A0A1S3HHZ4</accession>
<feature type="domain" description="Methyltransferase" evidence="1">
    <location>
        <begin position="154"/>
        <end position="395"/>
    </location>
</feature>
<dbReference type="PANTHER" id="PTHR12496">
    <property type="entry name" value="CGI-41 METHYLTRANSFERASE"/>
    <property type="match status" value="1"/>
</dbReference>
<dbReference type="InterPro" id="IPR052220">
    <property type="entry name" value="METTL25"/>
</dbReference>
<dbReference type="InterPro" id="IPR029063">
    <property type="entry name" value="SAM-dependent_MTases_sf"/>
</dbReference>
<dbReference type="PANTHER" id="PTHR12496:SF2">
    <property type="entry name" value="METHYLTRANSFERASE-LIKE PROTEIN 25B"/>
    <property type="match status" value="1"/>
</dbReference>
<evidence type="ECO:0000313" key="2">
    <source>
        <dbReference type="Proteomes" id="UP000085678"/>
    </source>
</evidence>
<evidence type="ECO:0000313" key="3">
    <source>
        <dbReference type="RefSeq" id="XP_013385101.1"/>
    </source>
</evidence>
<keyword evidence="2" id="KW-1185">Reference proteome</keyword>
<dbReference type="KEGG" id="lak:106155045"/>
<dbReference type="OrthoDB" id="5875367at2759"/>
<dbReference type="InterPro" id="IPR025714">
    <property type="entry name" value="Methyltranfer_dom"/>
</dbReference>
<protein>
    <submittedName>
        <fullName evidence="3">Protein RRNAD1</fullName>
    </submittedName>
</protein>
<dbReference type="InParanoid" id="A0A1S3HHZ4"/>
<dbReference type="CDD" id="cd02440">
    <property type="entry name" value="AdoMet_MTases"/>
    <property type="match status" value="1"/>
</dbReference>
<gene>
    <name evidence="3" type="primary">LOC106155045</name>
</gene>
<dbReference type="Proteomes" id="UP000085678">
    <property type="component" value="Unplaced"/>
</dbReference>
<dbReference type="GeneID" id="106155045"/>
<dbReference type="SUPFAM" id="SSF53335">
    <property type="entry name" value="S-adenosyl-L-methionine-dependent methyltransferases"/>
    <property type="match status" value="1"/>
</dbReference>
<dbReference type="AlphaFoldDB" id="A0A1S3HHZ4"/>
<sequence>MKSVICCKDTVAEIRIWLLQAVRLIDQYRWMVDSYVSDFFVDRKWDKLNNSWKATLEQLQPDELVSLLDANKQDSRHVWPLSLLAYKATTQALSLPRKPLSADELRKRLSTCQSQSTCTSDFQQTSAAGCQKTEISNGQCLSLDHCYRRHVKPKKQHEIQGLAQVVSLLSISCQCSRVVDVGAGHGHLSRLLAFGHGLDVTALEAASVHAPKAQTFDKEVVKDIFKAEKRSKEKDEETPSSLTSGDLLVPHHVVCRIEPDISVQGFLSVIKESRSINSPGRISEQLSPLPHPQQPEPICQNIVSSFSYYIKTDGSSEVYHSTSSEDKQKAEDQCKAFTKKDDSASNRSDECTGDDFMLTGLHACGDLSSTLLRLFIQCSECVALASVACCYMKLSCGNPIPGYPMSSIVSSISGHQMSWEARELACHFVDCYIQRLKGNSPALRTHCYRAVAQQFILGKKPNFQHGRIKLTVKNSHQMPVDRYIKEVLKKLGLDDQLSEEQIRKAQVQVNDWKSVVIFYVLRLALAPVVESVILLDRMLYLWEQGADSYLLAIFDPLLSPRNFVLVAHKR</sequence>
<reference evidence="3" key="1">
    <citation type="submission" date="2025-08" db="UniProtKB">
        <authorList>
            <consortium name="RefSeq"/>
        </authorList>
    </citation>
    <scope>IDENTIFICATION</scope>
    <source>
        <tissue evidence="3">Gonads</tissue>
    </source>
</reference>
<dbReference type="STRING" id="7574.A0A1S3HHZ4"/>
<evidence type="ECO:0000259" key="1">
    <source>
        <dbReference type="Pfam" id="PF13679"/>
    </source>
</evidence>
<name>A0A1S3HHZ4_LINAN</name>
<dbReference type="RefSeq" id="XP_013385101.1">
    <property type="nucleotide sequence ID" value="XM_013529647.1"/>
</dbReference>
<dbReference type="OMA" id="IVGLHPC"/>
<proteinExistence type="predicted"/>